<dbReference type="AlphaFoldDB" id="A0A1T4PI39"/>
<gene>
    <name evidence="1" type="ORF">BTE48_07895</name>
</gene>
<evidence type="ECO:0008006" key="3">
    <source>
        <dbReference type="Google" id="ProtNLM"/>
    </source>
</evidence>
<keyword evidence="2" id="KW-1185">Reference proteome</keyword>
<accession>A0A1T4PI39</accession>
<dbReference type="STRING" id="64969.SAMN02745127_01509"/>
<protein>
    <recommendedName>
        <fullName evidence="3">ATPase</fullName>
    </recommendedName>
</protein>
<dbReference type="InterPro" id="IPR007413">
    <property type="entry name" value="YcjX-like"/>
</dbReference>
<dbReference type="Pfam" id="PF04317">
    <property type="entry name" value="DUF463"/>
    <property type="match status" value="1"/>
</dbReference>
<dbReference type="EMBL" id="MTSM01000008">
    <property type="protein sequence ID" value="OPX55537.1"/>
    <property type="molecule type" value="Genomic_DNA"/>
</dbReference>
<evidence type="ECO:0000313" key="2">
    <source>
        <dbReference type="Proteomes" id="UP000191418"/>
    </source>
</evidence>
<sequence>MKRYLKQAGNKLLQQAENLHRYKRHRLGVTGFSRAGKTVFITQLTQSVLRVDEPLLEGVSRHPLVGLDLFDAGLLKPARLREDRLARRSQFDFFRHRDSLMGQGRWPEPTQDLAWLDLEIKRAEQAHSLQRLVTPDRLHLEIMDYPGEWLADLALFEQSFSQWSQAAWELALQPHRKTLSEPFRQLLTEVAAHGPDPVPEAVQRKLTDAWQDYLKAARAQGFVLNQPSRVLVPGQMQNFAMLGFFPVPDSLTLPDLQRRLSQLFDAYKIEVESRLGRHFQQLDSQIILVDLLAALEQGEAALKELQQAMQAALRFFRYGNQRGVLRWLTRKIDRVVFAATKADQLVLSERLRLEKLLGALLNEIDPSNDVRARANVRYRAIAALETTQSLVDDQGHEYLLGEEEDGRQQPYYSGQVPDRLPIDWQSLPEQLQLKRWRPLSRVANVNQLLPAYQLGSVLNDLLKDDLK</sequence>
<dbReference type="PANTHER" id="PTHR38605:SF1">
    <property type="entry name" value="ATPASE"/>
    <property type="match status" value="1"/>
</dbReference>
<dbReference type="PANTHER" id="PTHR38605">
    <property type="entry name" value="ATPASE-RELATED"/>
    <property type="match status" value="1"/>
</dbReference>
<proteinExistence type="predicted"/>
<dbReference type="RefSeq" id="WP_159445615.1">
    <property type="nucleotide sequence ID" value="NZ_FUXG01000008.1"/>
</dbReference>
<dbReference type="OrthoDB" id="9777645at2"/>
<reference evidence="1 2" key="1">
    <citation type="submission" date="2017-01" db="EMBL/GenBank/DDBJ databases">
        <title>Genome Sequencing of a Marine Spirillum, Oceanospirillum multiglobuliferum ATCC 33336, from Japan.</title>
        <authorList>
            <person name="Carney J.G."/>
            <person name="Trachtenberg A.M."/>
            <person name="Rheaume B.A."/>
            <person name="Linnane J.D."/>
            <person name="Pitts N.L."/>
            <person name="Mykles D.L."/>
            <person name="Maclea K.S."/>
        </authorList>
    </citation>
    <scope>NUCLEOTIDE SEQUENCE [LARGE SCALE GENOMIC DNA]</scope>
    <source>
        <strain evidence="1 2">ATCC 33336</strain>
    </source>
</reference>
<dbReference type="Proteomes" id="UP000191418">
    <property type="component" value="Unassembled WGS sequence"/>
</dbReference>
<name>A0A1T4PI39_9GAMM</name>
<evidence type="ECO:0000313" key="1">
    <source>
        <dbReference type="EMBL" id="OPX55537.1"/>
    </source>
</evidence>
<comment type="caution">
    <text evidence="1">The sequence shown here is derived from an EMBL/GenBank/DDBJ whole genome shotgun (WGS) entry which is preliminary data.</text>
</comment>
<organism evidence="1 2">
    <name type="scientific">Oceanospirillum multiglobuliferum</name>
    <dbReference type="NCBI Taxonomy" id="64969"/>
    <lineage>
        <taxon>Bacteria</taxon>
        <taxon>Pseudomonadati</taxon>
        <taxon>Pseudomonadota</taxon>
        <taxon>Gammaproteobacteria</taxon>
        <taxon>Oceanospirillales</taxon>
        <taxon>Oceanospirillaceae</taxon>
        <taxon>Oceanospirillum</taxon>
    </lineage>
</organism>